<dbReference type="InterPro" id="IPR019639">
    <property type="entry name" value="DUF2505"/>
</dbReference>
<dbReference type="Pfam" id="PF10698">
    <property type="entry name" value="DUF2505"/>
    <property type="match status" value="1"/>
</dbReference>
<accession>A0A930VJ03</accession>
<dbReference type="RefSeq" id="WP_194694606.1">
    <property type="nucleotide sequence ID" value="NZ_JADKPO010000001.1"/>
</dbReference>
<reference evidence="1" key="1">
    <citation type="submission" date="2020-11" db="EMBL/GenBank/DDBJ databases">
        <title>Nocardioides cynanchi sp. nov., isolated from soil of rhizosphere of Cynanchum wilfordii.</title>
        <authorList>
            <person name="Lee J.-S."/>
            <person name="Suh M.K."/>
            <person name="Kim J.-S."/>
        </authorList>
    </citation>
    <scope>NUCLEOTIDE SEQUENCE</scope>
    <source>
        <strain evidence="1">KCTC 19276</strain>
    </source>
</reference>
<sequence>MKSVSVELRYPDRTVEEVRAMLADPEFRQAVCTYQQVEDSAVTIEEYDDGSMTVDLDRTYGTTLVPSFARKFVGANIDLVQREEWSSPTQARFEVAIPGKPGEMIGTARLAQSGPDAVETIQMEVRVSVPLVGGKLEDLIAGLLKDAFRAENKVGLKWLAGQWRV</sequence>
<name>A0A930VJ03_9ACTN</name>
<organism evidence="1 2">
    <name type="scientific">Nocardioides agariphilus</name>
    <dbReference type="NCBI Taxonomy" id="433664"/>
    <lineage>
        <taxon>Bacteria</taxon>
        <taxon>Bacillati</taxon>
        <taxon>Actinomycetota</taxon>
        <taxon>Actinomycetes</taxon>
        <taxon>Propionibacteriales</taxon>
        <taxon>Nocardioidaceae</taxon>
        <taxon>Nocardioides</taxon>
    </lineage>
</organism>
<dbReference type="Proteomes" id="UP000660668">
    <property type="component" value="Unassembled WGS sequence"/>
</dbReference>
<dbReference type="EMBL" id="JADKPO010000001">
    <property type="protein sequence ID" value="MBF4766486.1"/>
    <property type="molecule type" value="Genomic_DNA"/>
</dbReference>
<keyword evidence="2" id="KW-1185">Reference proteome</keyword>
<comment type="caution">
    <text evidence="1">The sequence shown here is derived from an EMBL/GenBank/DDBJ whole genome shotgun (WGS) entry which is preliminary data.</text>
</comment>
<evidence type="ECO:0000313" key="1">
    <source>
        <dbReference type="EMBL" id="MBF4766486.1"/>
    </source>
</evidence>
<protein>
    <submittedName>
        <fullName evidence="1">DUF2505 domain-containing protein</fullName>
    </submittedName>
</protein>
<proteinExistence type="predicted"/>
<dbReference type="AlphaFoldDB" id="A0A930VJ03"/>
<gene>
    <name evidence="1" type="ORF">ISU10_01740</name>
</gene>
<evidence type="ECO:0000313" key="2">
    <source>
        <dbReference type="Proteomes" id="UP000660668"/>
    </source>
</evidence>